<protein>
    <submittedName>
        <fullName evidence="2">Uncharacterized protein</fullName>
    </submittedName>
</protein>
<dbReference type="Proteomes" id="UP001231189">
    <property type="component" value="Unassembled WGS sequence"/>
</dbReference>
<evidence type="ECO:0000256" key="1">
    <source>
        <dbReference type="SAM" id="MobiDB-lite"/>
    </source>
</evidence>
<comment type="caution">
    <text evidence="2">The sequence shown here is derived from an EMBL/GenBank/DDBJ whole genome shotgun (WGS) entry which is preliminary data.</text>
</comment>
<feature type="region of interest" description="Disordered" evidence="1">
    <location>
        <begin position="1"/>
        <end position="111"/>
    </location>
</feature>
<keyword evidence="3" id="KW-1185">Reference proteome</keyword>
<organism evidence="2 3">
    <name type="scientific">Lolium multiflorum</name>
    <name type="common">Italian ryegrass</name>
    <name type="synonym">Lolium perenne subsp. multiflorum</name>
    <dbReference type="NCBI Taxonomy" id="4521"/>
    <lineage>
        <taxon>Eukaryota</taxon>
        <taxon>Viridiplantae</taxon>
        <taxon>Streptophyta</taxon>
        <taxon>Embryophyta</taxon>
        <taxon>Tracheophyta</taxon>
        <taxon>Spermatophyta</taxon>
        <taxon>Magnoliopsida</taxon>
        <taxon>Liliopsida</taxon>
        <taxon>Poales</taxon>
        <taxon>Poaceae</taxon>
        <taxon>BOP clade</taxon>
        <taxon>Pooideae</taxon>
        <taxon>Poodae</taxon>
        <taxon>Poeae</taxon>
        <taxon>Poeae Chloroplast Group 2 (Poeae type)</taxon>
        <taxon>Loliodinae</taxon>
        <taxon>Loliinae</taxon>
        <taxon>Lolium</taxon>
    </lineage>
</organism>
<reference evidence="2" key="1">
    <citation type="submission" date="2023-07" db="EMBL/GenBank/DDBJ databases">
        <title>A chromosome-level genome assembly of Lolium multiflorum.</title>
        <authorList>
            <person name="Chen Y."/>
            <person name="Copetti D."/>
            <person name="Kolliker R."/>
            <person name="Studer B."/>
        </authorList>
    </citation>
    <scope>NUCLEOTIDE SEQUENCE</scope>
    <source>
        <strain evidence="2">02402/16</strain>
        <tissue evidence="2">Leaf</tissue>
    </source>
</reference>
<sequence>MSSRVAKKSGEAGAMSLPAALRLEEDGASPLPHGPPPAAMSTSGDHGRGNPTPQLVALESGEDERRSSSPPRIALTSDIRASTGEGRSEGALPARGMRRGGLGIAGTRAAW</sequence>
<accession>A0AAD8V756</accession>
<gene>
    <name evidence="2" type="ORF">QYE76_027252</name>
</gene>
<name>A0AAD8V756_LOLMU</name>
<evidence type="ECO:0000313" key="3">
    <source>
        <dbReference type="Proteomes" id="UP001231189"/>
    </source>
</evidence>
<dbReference type="EMBL" id="JAUUTY010000702">
    <property type="protein sequence ID" value="KAK1594291.1"/>
    <property type="molecule type" value="Genomic_DNA"/>
</dbReference>
<proteinExistence type="predicted"/>
<evidence type="ECO:0000313" key="2">
    <source>
        <dbReference type="EMBL" id="KAK1594291.1"/>
    </source>
</evidence>
<dbReference type="AlphaFoldDB" id="A0AAD8V756"/>